<reference evidence="1" key="1">
    <citation type="submission" date="2019-04" db="EMBL/GenBank/DDBJ databases">
        <title>Evolution of Biomass-Degrading Anaerobic Consortia Revealed by Metagenomics.</title>
        <authorList>
            <person name="Peng X."/>
        </authorList>
    </citation>
    <scope>NUCLEOTIDE SEQUENCE</scope>
    <source>
        <strain evidence="1">SIG551</strain>
    </source>
</reference>
<dbReference type="AlphaFoldDB" id="A0A928Q4R6"/>
<dbReference type="PANTHER" id="PTHR43434:SF1">
    <property type="entry name" value="PHOSPHOGLYCOLATE PHOSPHATASE"/>
    <property type="match status" value="1"/>
</dbReference>
<accession>A0A928Q4R6</accession>
<proteinExistence type="predicted"/>
<dbReference type="EMBL" id="SVNY01000002">
    <property type="protein sequence ID" value="MBE6833057.1"/>
    <property type="molecule type" value="Genomic_DNA"/>
</dbReference>
<dbReference type="InterPro" id="IPR041492">
    <property type="entry name" value="HAD_2"/>
</dbReference>
<dbReference type="SFLD" id="SFLDG01129">
    <property type="entry name" value="C1.5:_HAD__Beta-PGM__Phosphata"/>
    <property type="match status" value="1"/>
</dbReference>
<dbReference type="InterPro" id="IPR036412">
    <property type="entry name" value="HAD-like_sf"/>
</dbReference>
<dbReference type="GO" id="GO:0008967">
    <property type="term" value="F:phosphoglycolate phosphatase activity"/>
    <property type="evidence" value="ECO:0007669"/>
    <property type="project" value="TreeGrafter"/>
</dbReference>
<dbReference type="Pfam" id="PF13419">
    <property type="entry name" value="HAD_2"/>
    <property type="match status" value="1"/>
</dbReference>
<dbReference type="Proteomes" id="UP000754750">
    <property type="component" value="Unassembled WGS sequence"/>
</dbReference>
<dbReference type="InterPro" id="IPR023198">
    <property type="entry name" value="PGP-like_dom2"/>
</dbReference>
<protein>
    <submittedName>
        <fullName evidence="1">HAD family hydrolase</fullName>
    </submittedName>
</protein>
<evidence type="ECO:0000313" key="1">
    <source>
        <dbReference type="EMBL" id="MBE6833057.1"/>
    </source>
</evidence>
<evidence type="ECO:0000313" key="2">
    <source>
        <dbReference type="Proteomes" id="UP000754750"/>
    </source>
</evidence>
<dbReference type="Gene3D" id="3.40.50.1000">
    <property type="entry name" value="HAD superfamily/HAD-like"/>
    <property type="match status" value="1"/>
</dbReference>
<dbReference type="SUPFAM" id="SSF56784">
    <property type="entry name" value="HAD-like"/>
    <property type="match status" value="1"/>
</dbReference>
<dbReference type="PANTHER" id="PTHR43434">
    <property type="entry name" value="PHOSPHOGLYCOLATE PHOSPHATASE"/>
    <property type="match status" value="1"/>
</dbReference>
<dbReference type="GO" id="GO:0006281">
    <property type="term" value="P:DNA repair"/>
    <property type="evidence" value="ECO:0007669"/>
    <property type="project" value="TreeGrafter"/>
</dbReference>
<organism evidence="1 2">
    <name type="scientific">Faecalispora sporosphaeroides</name>
    <dbReference type="NCBI Taxonomy" id="1549"/>
    <lineage>
        <taxon>Bacteria</taxon>
        <taxon>Bacillati</taxon>
        <taxon>Bacillota</taxon>
        <taxon>Clostridia</taxon>
        <taxon>Eubacteriales</taxon>
        <taxon>Oscillospiraceae</taxon>
        <taxon>Faecalispora</taxon>
    </lineage>
</organism>
<name>A0A928Q4R6_9FIRM</name>
<dbReference type="SFLD" id="SFLDS00003">
    <property type="entry name" value="Haloacid_Dehalogenase"/>
    <property type="match status" value="1"/>
</dbReference>
<comment type="caution">
    <text evidence="1">The sequence shown here is derived from an EMBL/GenBank/DDBJ whole genome shotgun (WGS) entry which is preliminary data.</text>
</comment>
<gene>
    <name evidence="1" type="ORF">E7512_05655</name>
</gene>
<sequence length="214" mass="23803">MATPEKLIVFDLDGTLHRTDAFAVKIHQIVQGEMKYPVQTPDEIRSTFGMPSKEYMPLLLPGSDEETQKMYGRRVIELENEYLHLAEAYDGSAEMLGQLRGDGWVTAVCSNSSVRYISAVLKAIRLDALIDEIQPLDPDSRGKDESLARLLERVQPRKALMVGDTIFDLEAARKNDLPFIGCLYGFRPAEMAAADRKVAAVSEIPAAAQELLFS</sequence>
<dbReference type="Gene3D" id="1.10.150.240">
    <property type="entry name" value="Putative phosphatase, domain 2"/>
    <property type="match status" value="1"/>
</dbReference>
<keyword evidence="1" id="KW-0378">Hydrolase</keyword>
<dbReference type="RefSeq" id="WP_326840167.1">
    <property type="nucleotide sequence ID" value="NZ_SVNY01000002.1"/>
</dbReference>
<dbReference type="InterPro" id="IPR023214">
    <property type="entry name" value="HAD_sf"/>
</dbReference>
<dbReference type="InterPro" id="IPR050155">
    <property type="entry name" value="HAD-like_hydrolase_sf"/>
</dbReference>